<gene>
    <name evidence="1" type="ORF">CH367_06455</name>
</gene>
<dbReference type="EMBL" id="NPDS01000002">
    <property type="protein sequence ID" value="PJZ58029.1"/>
    <property type="molecule type" value="Genomic_DNA"/>
</dbReference>
<proteinExistence type="predicted"/>
<comment type="caution">
    <text evidence="1">The sequence shown here is derived from an EMBL/GenBank/DDBJ whole genome shotgun (WGS) entry which is preliminary data.</text>
</comment>
<sequence>MISFLEPLLEVLRPFAIYKKKSILEWNRSDLTQDPKSPQRDKIRFLFLRILDKKDRIFS</sequence>
<dbReference type="Proteomes" id="UP000231879">
    <property type="component" value="Unassembled WGS sequence"/>
</dbReference>
<accession>A0ABX4NMJ2</accession>
<reference evidence="1 2" key="1">
    <citation type="submission" date="2017-07" db="EMBL/GenBank/DDBJ databases">
        <title>Leptospira spp. isolated from tropical soils.</title>
        <authorList>
            <person name="Thibeaux R."/>
            <person name="Iraola G."/>
            <person name="Ferres I."/>
            <person name="Bierque E."/>
            <person name="Girault D."/>
            <person name="Soupe-Gilbert M.-E."/>
            <person name="Picardeau M."/>
            <person name="Goarant C."/>
        </authorList>
    </citation>
    <scope>NUCLEOTIDE SEQUENCE [LARGE SCALE GENOMIC DNA]</scope>
    <source>
        <strain evidence="1 2">FH4-C-A1</strain>
    </source>
</reference>
<evidence type="ECO:0000313" key="2">
    <source>
        <dbReference type="Proteomes" id="UP000231879"/>
    </source>
</evidence>
<name>A0ABX4NMJ2_9LEPT</name>
<evidence type="ECO:0000313" key="1">
    <source>
        <dbReference type="EMBL" id="PJZ58029.1"/>
    </source>
</evidence>
<keyword evidence="2" id="KW-1185">Reference proteome</keyword>
<protein>
    <submittedName>
        <fullName evidence="1">Uncharacterized protein</fullName>
    </submittedName>
</protein>
<organism evidence="1 2">
    <name type="scientific">Leptospira barantonii</name>
    <dbReference type="NCBI Taxonomy" id="2023184"/>
    <lineage>
        <taxon>Bacteria</taxon>
        <taxon>Pseudomonadati</taxon>
        <taxon>Spirochaetota</taxon>
        <taxon>Spirochaetia</taxon>
        <taxon>Leptospirales</taxon>
        <taxon>Leptospiraceae</taxon>
        <taxon>Leptospira</taxon>
    </lineage>
</organism>